<evidence type="ECO:0000313" key="3">
    <source>
        <dbReference type="EMBL" id="GFR94725.1"/>
    </source>
</evidence>
<name>A0AAV4HD38_9GAST</name>
<evidence type="ECO:0000256" key="2">
    <source>
        <dbReference type="SAM" id="SignalP"/>
    </source>
</evidence>
<protein>
    <submittedName>
        <fullName evidence="3">Uncharacterized protein</fullName>
    </submittedName>
</protein>
<feature type="compositionally biased region" description="Low complexity" evidence="1">
    <location>
        <begin position="179"/>
        <end position="193"/>
    </location>
</feature>
<reference evidence="3 4" key="1">
    <citation type="journal article" date="2021" name="Elife">
        <title>Chloroplast acquisition without the gene transfer in kleptoplastic sea slugs, Plakobranchus ocellatus.</title>
        <authorList>
            <person name="Maeda T."/>
            <person name="Takahashi S."/>
            <person name="Yoshida T."/>
            <person name="Shimamura S."/>
            <person name="Takaki Y."/>
            <person name="Nagai Y."/>
            <person name="Toyoda A."/>
            <person name="Suzuki Y."/>
            <person name="Arimoto A."/>
            <person name="Ishii H."/>
            <person name="Satoh N."/>
            <person name="Nishiyama T."/>
            <person name="Hasebe M."/>
            <person name="Maruyama T."/>
            <person name="Minagawa J."/>
            <person name="Obokata J."/>
            <person name="Shigenobu S."/>
        </authorList>
    </citation>
    <scope>NUCLEOTIDE SEQUENCE [LARGE SCALE GENOMIC DNA]</scope>
</reference>
<proteinExistence type="predicted"/>
<dbReference type="Proteomes" id="UP000762676">
    <property type="component" value="Unassembled WGS sequence"/>
</dbReference>
<dbReference type="EMBL" id="BMAT01005522">
    <property type="protein sequence ID" value="GFR94725.1"/>
    <property type="molecule type" value="Genomic_DNA"/>
</dbReference>
<feature type="chain" id="PRO_5043708180" evidence="2">
    <location>
        <begin position="25"/>
        <end position="244"/>
    </location>
</feature>
<comment type="caution">
    <text evidence="3">The sequence shown here is derived from an EMBL/GenBank/DDBJ whole genome shotgun (WGS) entry which is preliminary data.</text>
</comment>
<evidence type="ECO:0000256" key="1">
    <source>
        <dbReference type="SAM" id="MobiDB-lite"/>
    </source>
</evidence>
<gene>
    <name evidence="3" type="ORF">ElyMa_002674700</name>
</gene>
<feature type="signal peptide" evidence="2">
    <location>
        <begin position="1"/>
        <end position="24"/>
    </location>
</feature>
<keyword evidence="2" id="KW-0732">Signal</keyword>
<accession>A0AAV4HD38</accession>
<dbReference type="AlphaFoldDB" id="A0AAV4HD38"/>
<sequence>MSRVAVLLWSVVVVSLLCVQMGAAMDKQMICARRCLYGRGGILCRCNAMHFTGKRAGSSNHTPVSRYLGDELRRGTTSQVKVTSPDEKVKSATSRREFSEWDQFLRRFIASLKKERESRRNSVPEADLDTRRIRFKRVYPLTTWDRLQMDQDRFHDTETELGQRRGLEQNIQEDLFRYSNNPSDSVSPNNGNSHSRVLPELDEDDGEAADSRSPFLAEDQVASSEQQADITRLQDVLRKAFGRR</sequence>
<feature type="region of interest" description="Disordered" evidence="1">
    <location>
        <begin position="178"/>
        <end position="227"/>
    </location>
</feature>
<organism evidence="3 4">
    <name type="scientific">Elysia marginata</name>
    <dbReference type="NCBI Taxonomy" id="1093978"/>
    <lineage>
        <taxon>Eukaryota</taxon>
        <taxon>Metazoa</taxon>
        <taxon>Spiralia</taxon>
        <taxon>Lophotrochozoa</taxon>
        <taxon>Mollusca</taxon>
        <taxon>Gastropoda</taxon>
        <taxon>Heterobranchia</taxon>
        <taxon>Euthyneura</taxon>
        <taxon>Panpulmonata</taxon>
        <taxon>Sacoglossa</taxon>
        <taxon>Placobranchoidea</taxon>
        <taxon>Plakobranchidae</taxon>
        <taxon>Elysia</taxon>
    </lineage>
</organism>
<evidence type="ECO:0000313" key="4">
    <source>
        <dbReference type="Proteomes" id="UP000762676"/>
    </source>
</evidence>
<keyword evidence="4" id="KW-1185">Reference proteome</keyword>